<keyword evidence="1" id="KW-0812">Transmembrane</keyword>
<organism evidence="2 3">
    <name type="scientific">Powai lake megavirus</name>
    <dbReference type="NCBI Taxonomy" id="1842663"/>
    <lineage>
        <taxon>Viruses</taxon>
        <taxon>Varidnaviria</taxon>
        <taxon>Bamfordvirae</taxon>
        <taxon>Nucleocytoviricota</taxon>
        <taxon>Megaviricetes</taxon>
        <taxon>Imitervirales</taxon>
        <taxon>Mimiviridae</taxon>
        <taxon>Megamimivirinae</taxon>
        <taxon>Megavirus</taxon>
        <taxon>Megavirus powaiense</taxon>
    </lineage>
</organism>
<feature type="transmembrane region" description="Helical" evidence="1">
    <location>
        <begin position="47"/>
        <end position="67"/>
    </location>
</feature>
<name>A0A167RIX5_9VIRU</name>
<dbReference type="Proteomes" id="UP000241365">
    <property type="component" value="Segment"/>
</dbReference>
<protein>
    <recommendedName>
        <fullName evidence="4">TLC domain-containing protein</fullName>
    </recommendedName>
</protein>
<sequence length="199" mass="23854">MSHPITLSNMKYQYFENASYIVLFLILISHYFFGKNNRNVLRKSHNILYRITLVIMRLDLIFNYFTYDNHQLNNLLMKIFLYEITNIIPVLCNNNDITSRRIIHMICHMIPLLQLLFFNDKNIFVYMYIHHACDIMRDINGIFYNNIIIIKLSQILRIVFVSLAMSAYMYTNKITMINIVTPYIINTVHIYDLMYGINN</sequence>
<keyword evidence="3" id="KW-1185">Reference proteome</keyword>
<dbReference type="GeneID" id="80513099"/>
<dbReference type="EMBL" id="KU877344">
    <property type="protein sequence ID" value="ANB50737.1"/>
    <property type="molecule type" value="Genomic_DNA"/>
</dbReference>
<reference evidence="2 3" key="1">
    <citation type="journal article" date="2016" name="Genome Announc.">
        <title>Complete Genome Sequence of a New Megavirus Family Member Isolated from an Inland Water Lake for the First Time in India.</title>
        <authorList>
            <person name="Chatterjee A."/>
            <person name="Ali F."/>
            <person name="Bange D."/>
            <person name="Kondabagil K."/>
        </authorList>
    </citation>
    <scope>NUCLEOTIDE SEQUENCE [LARGE SCALE GENOMIC DNA]</scope>
    <source>
        <strain evidence="2">1</strain>
    </source>
</reference>
<evidence type="ECO:0000313" key="3">
    <source>
        <dbReference type="Proteomes" id="UP000241365"/>
    </source>
</evidence>
<feature type="transmembrane region" description="Helical" evidence="1">
    <location>
        <begin position="147"/>
        <end position="170"/>
    </location>
</feature>
<dbReference type="RefSeq" id="YP_010776488.1">
    <property type="nucleotide sequence ID" value="NC_075034.1"/>
</dbReference>
<evidence type="ECO:0000256" key="1">
    <source>
        <dbReference type="SAM" id="Phobius"/>
    </source>
</evidence>
<keyword evidence="1" id="KW-1133">Transmembrane helix</keyword>
<evidence type="ECO:0008006" key="4">
    <source>
        <dbReference type="Google" id="ProtNLM"/>
    </source>
</evidence>
<accession>A0A167RIX5</accession>
<feature type="transmembrane region" description="Helical" evidence="1">
    <location>
        <begin position="18"/>
        <end position="35"/>
    </location>
</feature>
<evidence type="ECO:0000313" key="2">
    <source>
        <dbReference type="EMBL" id="ANB50737.1"/>
    </source>
</evidence>
<dbReference type="KEGG" id="vg:80513099"/>
<proteinExistence type="predicted"/>
<keyword evidence="1" id="KW-0472">Membrane</keyword>